<feature type="compositionally biased region" description="Basic residues" evidence="1">
    <location>
        <begin position="225"/>
        <end position="241"/>
    </location>
</feature>
<gene>
    <name evidence="2" type="ORF">PGTUg99_037234</name>
</gene>
<name>A0A5B0QWE0_PUCGR</name>
<feature type="region of interest" description="Disordered" evidence="1">
    <location>
        <begin position="134"/>
        <end position="155"/>
    </location>
</feature>
<evidence type="ECO:0000256" key="1">
    <source>
        <dbReference type="SAM" id="MobiDB-lite"/>
    </source>
</evidence>
<organism evidence="2 3">
    <name type="scientific">Puccinia graminis f. sp. tritici</name>
    <dbReference type="NCBI Taxonomy" id="56615"/>
    <lineage>
        <taxon>Eukaryota</taxon>
        <taxon>Fungi</taxon>
        <taxon>Dikarya</taxon>
        <taxon>Basidiomycota</taxon>
        <taxon>Pucciniomycotina</taxon>
        <taxon>Pucciniomycetes</taxon>
        <taxon>Pucciniales</taxon>
        <taxon>Pucciniaceae</taxon>
        <taxon>Puccinia</taxon>
    </lineage>
</organism>
<proteinExistence type="predicted"/>
<feature type="region of interest" description="Disordered" evidence="1">
    <location>
        <begin position="55"/>
        <end position="96"/>
    </location>
</feature>
<dbReference type="AlphaFoldDB" id="A0A5B0QWE0"/>
<evidence type="ECO:0000313" key="2">
    <source>
        <dbReference type="EMBL" id="KAA1117235.1"/>
    </source>
</evidence>
<accession>A0A5B0QWE0</accession>
<feature type="region of interest" description="Disordered" evidence="1">
    <location>
        <begin position="180"/>
        <end position="241"/>
    </location>
</feature>
<dbReference type="EMBL" id="VDEP01000270">
    <property type="protein sequence ID" value="KAA1117235.1"/>
    <property type="molecule type" value="Genomic_DNA"/>
</dbReference>
<feature type="compositionally biased region" description="Polar residues" evidence="1">
    <location>
        <begin position="180"/>
        <end position="195"/>
    </location>
</feature>
<comment type="caution">
    <text evidence="2">The sequence shown here is derived from an EMBL/GenBank/DDBJ whole genome shotgun (WGS) entry which is preliminary data.</text>
</comment>
<feature type="compositionally biased region" description="Low complexity" evidence="1">
    <location>
        <begin position="144"/>
        <end position="155"/>
    </location>
</feature>
<protein>
    <submittedName>
        <fullName evidence="2">Uncharacterized protein</fullName>
    </submittedName>
</protein>
<evidence type="ECO:0000313" key="3">
    <source>
        <dbReference type="Proteomes" id="UP000325313"/>
    </source>
</evidence>
<dbReference type="Proteomes" id="UP000325313">
    <property type="component" value="Unassembled WGS sequence"/>
</dbReference>
<reference evidence="2 3" key="1">
    <citation type="submission" date="2019-05" db="EMBL/GenBank/DDBJ databases">
        <title>Emergence of the Ug99 lineage of the wheat stem rust pathogen through somatic hybridization.</title>
        <authorList>
            <person name="Li F."/>
            <person name="Upadhyaya N.M."/>
            <person name="Sperschneider J."/>
            <person name="Matny O."/>
            <person name="Nguyen-Phuc H."/>
            <person name="Mago R."/>
            <person name="Raley C."/>
            <person name="Miller M.E."/>
            <person name="Silverstein K.A.T."/>
            <person name="Henningsen E."/>
            <person name="Hirsch C.D."/>
            <person name="Visser B."/>
            <person name="Pretorius Z.A."/>
            <person name="Steffenson B.J."/>
            <person name="Schwessinger B."/>
            <person name="Dodds P.N."/>
            <person name="Figueroa M."/>
        </authorList>
    </citation>
    <scope>NUCLEOTIDE SEQUENCE [LARGE SCALE GENOMIC DNA]</scope>
    <source>
        <strain evidence="2 3">Ug99</strain>
    </source>
</reference>
<feature type="compositionally biased region" description="Basic residues" evidence="1">
    <location>
        <begin position="72"/>
        <end position="81"/>
    </location>
</feature>
<sequence>MNVFAHRVPSKDGAALPDIADNLYAPGQSHAAYNPDTGTKRPDLIKASLFLSARGSTHQGGNGGFQHDNHQSRRRDTRRFGRGNGPDQWGNFNYGFQNQGYDGSNYGYNHQYNNQQPSYNHQNRQQFNVKTSKRIIPDSPPESPGILSSDLSLIPSDSETDRDLLANQVLAPPKEGNVISSAKWTPIATSNTPRTGKQKTKKRPSKTEPTKFPEWTPDISTYLSKKPKPKRIPRKKKTKGS</sequence>